<evidence type="ECO:0000313" key="3">
    <source>
        <dbReference type="EMBL" id="MCO6051081.1"/>
    </source>
</evidence>
<dbReference type="RefSeq" id="WP_252820306.1">
    <property type="nucleotide sequence ID" value="NZ_JAMXQS010000007.1"/>
</dbReference>
<comment type="caution">
    <text evidence="3">The sequence shown here is derived from an EMBL/GenBank/DDBJ whole genome shotgun (WGS) entry which is preliminary data.</text>
</comment>
<keyword evidence="4" id="KW-1185">Reference proteome</keyword>
<name>A0ABT1CAS2_9HYPH</name>
<keyword evidence="2" id="KW-1133">Transmembrane helix</keyword>
<gene>
    <name evidence="3" type="ORF">NGM99_14955</name>
</gene>
<feature type="region of interest" description="Disordered" evidence="1">
    <location>
        <begin position="146"/>
        <end position="170"/>
    </location>
</feature>
<dbReference type="EMBL" id="JAMXQS010000007">
    <property type="protein sequence ID" value="MCO6051081.1"/>
    <property type="molecule type" value="Genomic_DNA"/>
</dbReference>
<evidence type="ECO:0000256" key="2">
    <source>
        <dbReference type="SAM" id="Phobius"/>
    </source>
</evidence>
<accession>A0ABT1CAS2</accession>
<keyword evidence="2" id="KW-0472">Membrane</keyword>
<proteinExistence type="predicted"/>
<feature type="compositionally biased region" description="Low complexity" evidence="1">
    <location>
        <begin position="153"/>
        <end position="170"/>
    </location>
</feature>
<evidence type="ECO:0000313" key="4">
    <source>
        <dbReference type="Proteomes" id="UP001205906"/>
    </source>
</evidence>
<reference evidence="3 4" key="1">
    <citation type="submission" date="2022-06" db="EMBL/GenBank/DDBJ databases">
        <title>Mesorhizobium sp. strain RP14 Genome sequencing and assembly.</title>
        <authorList>
            <person name="Kim I."/>
        </authorList>
    </citation>
    <scope>NUCLEOTIDE SEQUENCE [LARGE SCALE GENOMIC DNA]</scope>
    <source>
        <strain evidence="4">RP14(2022)</strain>
    </source>
</reference>
<evidence type="ECO:0000256" key="1">
    <source>
        <dbReference type="SAM" id="MobiDB-lite"/>
    </source>
</evidence>
<organism evidence="3 4">
    <name type="scientific">Mesorhizobium liriopis</name>
    <dbReference type="NCBI Taxonomy" id="2953882"/>
    <lineage>
        <taxon>Bacteria</taxon>
        <taxon>Pseudomonadati</taxon>
        <taxon>Pseudomonadota</taxon>
        <taxon>Alphaproteobacteria</taxon>
        <taxon>Hyphomicrobiales</taxon>
        <taxon>Phyllobacteriaceae</taxon>
        <taxon>Mesorhizobium</taxon>
    </lineage>
</organism>
<sequence>MTSGDKPVSPLREAVREIRTRAADRDDVVVELREASRTRLELLLAELEPIIADIPPEMDIFDFAVSSGLQPRLWIDHVAHVALGRDRRTYLFQRDTRAGRVVLAESAAIPTIVETVTRYIAERIVERERALDGPVVARAEPTVTETRQTVAEPFQTQEPAAPTPAALAAEPVPSSPAQKFFSGLLLIVSGALAGLAIAALVFWDRVQAYLDSMNLGN</sequence>
<dbReference type="Proteomes" id="UP001205906">
    <property type="component" value="Unassembled WGS sequence"/>
</dbReference>
<keyword evidence="2" id="KW-0812">Transmembrane</keyword>
<protein>
    <submittedName>
        <fullName evidence="3">Uncharacterized protein</fullName>
    </submittedName>
</protein>
<feature type="transmembrane region" description="Helical" evidence="2">
    <location>
        <begin position="180"/>
        <end position="203"/>
    </location>
</feature>